<organism evidence="1 2">
    <name type="scientific">Neohortaea acidophila</name>
    <dbReference type="NCBI Taxonomy" id="245834"/>
    <lineage>
        <taxon>Eukaryota</taxon>
        <taxon>Fungi</taxon>
        <taxon>Dikarya</taxon>
        <taxon>Ascomycota</taxon>
        <taxon>Pezizomycotina</taxon>
        <taxon>Dothideomycetes</taxon>
        <taxon>Dothideomycetidae</taxon>
        <taxon>Mycosphaerellales</taxon>
        <taxon>Teratosphaeriaceae</taxon>
        <taxon>Neohortaea</taxon>
    </lineage>
</organism>
<evidence type="ECO:0000313" key="2">
    <source>
        <dbReference type="Proteomes" id="UP000799767"/>
    </source>
</evidence>
<evidence type="ECO:0000313" key="1">
    <source>
        <dbReference type="EMBL" id="KAF2481978.1"/>
    </source>
</evidence>
<dbReference type="RefSeq" id="XP_033588548.1">
    <property type="nucleotide sequence ID" value="XM_033729847.1"/>
</dbReference>
<reference evidence="1" key="1">
    <citation type="journal article" date="2020" name="Stud. Mycol.">
        <title>101 Dothideomycetes genomes: a test case for predicting lifestyles and emergence of pathogens.</title>
        <authorList>
            <person name="Haridas S."/>
            <person name="Albert R."/>
            <person name="Binder M."/>
            <person name="Bloem J."/>
            <person name="Labutti K."/>
            <person name="Salamov A."/>
            <person name="Andreopoulos B."/>
            <person name="Baker S."/>
            <person name="Barry K."/>
            <person name="Bills G."/>
            <person name="Bluhm B."/>
            <person name="Cannon C."/>
            <person name="Castanera R."/>
            <person name="Culley D."/>
            <person name="Daum C."/>
            <person name="Ezra D."/>
            <person name="Gonzalez J."/>
            <person name="Henrissat B."/>
            <person name="Kuo A."/>
            <person name="Liang C."/>
            <person name="Lipzen A."/>
            <person name="Lutzoni F."/>
            <person name="Magnuson J."/>
            <person name="Mondo S."/>
            <person name="Nolan M."/>
            <person name="Ohm R."/>
            <person name="Pangilinan J."/>
            <person name="Park H.-J."/>
            <person name="Ramirez L."/>
            <person name="Alfaro M."/>
            <person name="Sun H."/>
            <person name="Tritt A."/>
            <person name="Yoshinaga Y."/>
            <person name="Zwiers L.-H."/>
            <person name="Turgeon B."/>
            <person name="Goodwin S."/>
            <person name="Spatafora J."/>
            <person name="Crous P."/>
            <person name="Grigoriev I."/>
        </authorList>
    </citation>
    <scope>NUCLEOTIDE SEQUENCE</scope>
    <source>
        <strain evidence="1">CBS 113389</strain>
    </source>
</reference>
<protein>
    <submittedName>
        <fullName evidence="1">Uncharacterized protein</fullName>
    </submittedName>
</protein>
<proteinExistence type="predicted"/>
<gene>
    <name evidence="1" type="ORF">BDY17DRAFT_174944</name>
</gene>
<keyword evidence="2" id="KW-1185">Reference proteome</keyword>
<name>A0A6A6PPF9_9PEZI</name>
<accession>A0A6A6PPF9</accession>
<dbReference type="GeneID" id="54470849"/>
<dbReference type="AlphaFoldDB" id="A0A6A6PPF9"/>
<dbReference type="EMBL" id="MU001637">
    <property type="protein sequence ID" value="KAF2481978.1"/>
    <property type="molecule type" value="Genomic_DNA"/>
</dbReference>
<sequence>MYRPICRFILFKMLFNNTLRWKPEATTTGSCRWLVSILNPDRRNSTSRVRHWKRMSRSRGLRLTPL</sequence>
<dbReference type="Proteomes" id="UP000799767">
    <property type="component" value="Unassembled WGS sequence"/>
</dbReference>